<protein>
    <submittedName>
        <fullName evidence="1">Uncharacterized protein</fullName>
    </submittedName>
</protein>
<evidence type="ECO:0000313" key="2">
    <source>
        <dbReference type="Proteomes" id="UP000550707"/>
    </source>
</evidence>
<dbReference type="AlphaFoldDB" id="A0A7J8E2M0"/>
<sequence length="180" mass="19560">MAHGHAGTSVHLLFRTLKMIVDGNQWLCLAKEQINILDSDSVRAHEVFLDQSLPLRSSYRQSRKPAAENTVCLRPACETKSPALLLPESVGAMRTNAVPGTPFPGAAASPTGPAAWMSVFVHTHAHTRVFIGKRKIYGIISSTFNTPHSCLVCCMRDTVCALCEPVTHRKDARAAAPWSA</sequence>
<dbReference type="Proteomes" id="UP000550707">
    <property type="component" value="Unassembled WGS sequence"/>
</dbReference>
<comment type="caution">
    <text evidence="1">The sequence shown here is derived from an EMBL/GenBank/DDBJ whole genome shotgun (WGS) entry which is preliminary data.</text>
</comment>
<keyword evidence="2" id="KW-1185">Reference proteome</keyword>
<accession>A0A7J8E2M0</accession>
<gene>
    <name evidence="1" type="ORF">HJG59_008953</name>
</gene>
<dbReference type="EMBL" id="JACASF010000015">
    <property type="protein sequence ID" value="KAF6429581.1"/>
    <property type="molecule type" value="Genomic_DNA"/>
</dbReference>
<organism evidence="1 2">
    <name type="scientific">Molossus molossus</name>
    <name type="common">Pallas' mastiff bat</name>
    <name type="synonym">Vespertilio molossus</name>
    <dbReference type="NCBI Taxonomy" id="27622"/>
    <lineage>
        <taxon>Eukaryota</taxon>
        <taxon>Metazoa</taxon>
        <taxon>Chordata</taxon>
        <taxon>Craniata</taxon>
        <taxon>Vertebrata</taxon>
        <taxon>Euteleostomi</taxon>
        <taxon>Mammalia</taxon>
        <taxon>Eutheria</taxon>
        <taxon>Laurasiatheria</taxon>
        <taxon>Chiroptera</taxon>
        <taxon>Yangochiroptera</taxon>
        <taxon>Molossidae</taxon>
        <taxon>Molossus</taxon>
    </lineage>
</organism>
<dbReference type="InParanoid" id="A0A7J8E2M0"/>
<reference evidence="1 2" key="1">
    <citation type="journal article" date="2020" name="Nature">
        <title>Six reference-quality genomes reveal evolution of bat adaptations.</title>
        <authorList>
            <person name="Jebb D."/>
            <person name="Huang Z."/>
            <person name="Pippel M."/>
            <person name="Hughes G.M."/>
            <person name="Lavrichenko K."/>
            <person name="Devanna P."/>
            <person name="Winkler S."/>
            <person name="Jermiin L.S."/>
            <person name="Skirmuntt E.C."/>
            <person name="Katzourakis A."/>
            <person name="Burkitt-Gray L."/>
            <person name="Ray D.A."/>
            <person name="Sullivan K.A.M."/>
            <person name="Roscito J.G."/>
            <person name="Kirilenko B.M."/>
            <person name="Davalos L.M."/>
            <person name="Corthals A.P."/>
            <person name="Power M.L."/>
            <person name="Jones G."/>
            <person name="Ransome R.D."/>
            <person name="Dechmann D.K.N."/>
            <person name="Locatelli A.G."/>
            <person name="Puechmaille S.J."/>
            <person name="Fedrigo O."/>
            <person name="Jarvis E.D."/>
            <person name="Hiller M."/>
            <person name="Vernes S.C."/>
            <person name="Myers E.W."/>
            <person name="Teeling E.C."/>
        </authorList>
    </citation>
    <scope>NUCLEOTIDE SEQUENCE [LARGE SCALE GENOMIC DNA]</scope>
    <source>
        <strain evidence="1">MMolMol1</strain>
        <tissue evidence="1">Muscle</tissue>
    </source>
</reference>
<evidence type="ECO:0000313" key="1">
    <source>
        <dbReference type="EMBL" id="KAF6429581.1"/>
    </source>
</evidence>
<name>A0A7J8E2M0_MOLMO</name>
<proteinExistence type="predicted"/>